<organism evidence="1 2">
    <name type="scientific">Nitrosomonas oligotropha</name>
    <dbReference type="NCBI Taxonomy" id="42354"/>
    <lineage>
        <taxon>Bacteria</taxon>
        <taxon>Pseudomonadati</taxon>
        <taxon>Pseudomonadota</taxon>
        <taxon>Betaproteobacteria</taxon>
        <taxon>Nitrosomonadales</taxon>
        <taxon>Nitrosomonadaceae</taxon>
        <taxon>Nitrosomonas</taxon>
    </lineage>
</organism>
<dbReference type="OrthoDB" id="9813903at2"/>
<dbReference type="AlphaFoldDB" id="A0A1H8R9S4"/>
<dbReference type="RefSeq" id="WP_090318946.1">
    <property type="nucleotide sequence ID" value="NZ_FNOE01000011.1"/>
</dbReference>
<dbReference type="EMBL" id="FODO01000013">
    <property type="protein sequence ID" value="SEO62904.1"/>
    <property type="molecule type" value="Genomic_DNA"/>
</dbReference>
<dbReference type="Proteomes" id="UP000198814">
    <property type="component" value="Unassembled WGS sequence"/>
</dbReference>
<proteinExistence type="predicted"/>
<reference evidence="2" key="1">
    <citation type="submission" date="2016-10" db="EMBL/GenBank/DDBJ databases">
        <authorList>
            <person name="Varghese N."/>
            <person name="Submissions S."/>
        </authorList>
    </citation>
    <scope>NUCLEOTIDE SEQUENCE [LARGE SCALE GENOMIC DNA]</scope>
    <source>
        <strain evidence="2">Nm76</strain>
    </source>
</reference>
<dbReference type="InterPro" id="IPR021767">
    <property type="entry name" value="TnpM"/>
</dbReference>
<protein>
    <recommendedName>
        <fullName evidence="3">DUF3330 domain-containing protein</fullName>
    </recommendedName>
</protein>
<name>A0A1H8R9S4_9PROT</name>
<dbReference type="STRING" id="42354.SAMN05216333_11393"/>
<gene>
    <name evidence="1" type="ORF">SAMN05216333_11393</name>
</gene>
<evidence type="ECO:0000313" key="2">
    <source>
        <dbReference type="Proteomes" id="UP000198814"/>
    </source>
</evidence>
<dbReference type="Pfam" id="PF11809">
    <property type="entry name" value="DUF3330"/>
    <property type="match status" value="1"/>
</dbReference>
<evidence type="ECO:0000313" key="1">
    <source>
        <dbReference type="EMBL" id="SEO62904.1"/>
    </source>
</evidence>
<accession>A0A1H8R9S4</accession>
<keyword evidence="2" id="KW-1185">Reference proteome</keyword>
<sequence length="64" mass="7363">MIEQQKIIAPERVACEVCFKEIPLSEATSVKATDYIVYYCGLECYDQWKKQKDQKESPASADKD</sequence>
<evidence type="ECO:0008006" key="3">
    <source>
        <dbReference type="Google" id="ProtNLM"/>
    </source>
</evidence>